<dbReference type="CDD" id="cd02231">
    <property type="entry name" value="cupin_BLL6423-like"/>
    <property type="match status" value="1"/>
</dbReference>
<name>A0ABR1UMM1_9PEZI</name>
<feature type="domain" description="Cupin type-2" evidence="1">
    <location>
        <begin position="83"/>
        <end position="149"/>
    </location>
</feature>
<dbReference type="Proteomes" id="UP001446871">
    <property type="component" value="Unassembled WGS sequence"/>
</dbReference>
<dbReference type="EMBL" id="JAQQWM010000006">
    <property type="protein sequence ID" value="KAK8060175.1"/>
    <property type="molecule type" value="Genomic_DNA"/>
</dbReference>
<protein>
    <recommendedName>
        <fullName evidence="1">Cupin type-2 domain-containing protein</fullName>
    </recommendedName>
</protein>
<evidence type="ECO:0000259" key="1">
    <source>
        <dbReference type="Pfam" id="PF07883"/>
    </source>
</evidence>
<dbReference type="Pfam" id="PF07883">
    <property type="entry name" value="Cupin_2"/>
    <property type="match status" value="1"/>
</dbReference>
<sequence>MAPFNNPRLVITGHAADGRSIFRTDELVEAFSPFGPSKSSFSTFDTRDAVPVSNNNTNSPDGAAVPAPKIPRCPPSGSLFCVTNLPPRYSVPMHRTQSLDYCVVMSGEIVLALDGGEEKTVKAGEFIIQGGANHQWINRTDEPCRIAFVMVGADKVQLGDGTVLEETVFTGPKSQDPLEAECWLGLIGKVSKQRYRMRG</sequence>
<dbReference type="SUPFAM" id="SSF51182">
    <property type="entry name" value="RmlC-like cupins"/>
    <property type="match status" value="1"/>
</dbReference>
<keyword evidence="3" id="KW-1185">Reference proteome</keyword>
<comment type="caution">
    <text evidence="2">The sequence shown here is derived from an EMBL/GenBank/DDBJ whole genome shotgun (WGS) entry which is preliminary data.</text>
</comment>
<proteinExistence type="predicted"/>
<dbReference type="InterPro" id="IPR014710">
    <property type="entry name" value="RmlC-like_jellyroll"/>
</dbReference>
<dbReference type="InterPro" id="IPR013096">
    <property type="entry name" value="Cupin_2"/>
</dbReference>
<dbReference type="InterPro" id="IPR011051">
    <property type="entry name" value="RmlC_Cupin_sf"/>
</dbReference>
<reference evidence="2 3" key="1">
    <citation type="submission" date="2023-01" db="EMBL/GenBank/DDBJ databases">
        <title>Analysis of 21 Apiospora genomes using comparative genomics revels a genus with tremendous synthesis potential of carbohydrate active enzymes and secondary metabolites.</title>
        <authorList>
            <person name="Sorensen T."/>
        </authorList>
    </citation>
    <scope>NUCLEOTIDE SEQUENCE [LARGE SCALE GENOMIC DNA]</scope>
    <source>
        <strain evidence="2 3">CBS 83171</strain>
    </source>
</reference>
<dbReference type="PANTHER" id="PTHR36156:SF2">
    <property type="entry name" value="CUPIN TYPE-2 DOMAIN-CONTAINING PROTEIN"/>
    <property type="match status" value="1"/>
</dbReference>
<dbReference type="PANTHER" id="PTHR36156">
    <property type="entry name" value="SLR2101 PROTEIN"/>
    <property type="match status" value="1"/>
</dbReference>
<gene>
    <name evidence="2" type="ORF">PG996_010105</name>
</gene>
<evidence type="ECO:0000313" key="3">
    <source>
        <dbReference type="Proteomes" id="UP001446871"/>
    </source>
</evidence>
<evidence type="ECO:0000313" key="2">
    <source>
        <dbReference type="EMBL" id="KAK8060175.1"/>
    </source>
</evidence>
<organism evidence="2 3">
    <name type="scientific">Apiospora saccharicola</name>
    <dbReference type="NCBI Taxonomy" id="335842"/>
    <lineage>
        <taxon>Eukaryota</taxon>
        <taxon>Fungi</taxon>
        <taxon>Dikarya</taxon>
        <taxon>Ascomycota</taxon>
        <taxon>Pezizomycotina</taxon>
        <taxon>Sordariomycetes</taxon>
        <taxon>Xylariomycetidae</taxon>
        <taxon>Amphisphaeriales</taxon>
        <taxon>Apiosporaceae</taxon>
        <taxon>Apiospora</taxon>
    </lineage>
</organism>
<accession>A0ABR1UMM1</accession>
<dbReference type="InterPro" id="IPR047142">
    <property type="entry name" value="OryJ/VirC-like"/>
</dbReference>
<dbReference type="Gene3D" id="2.60.120.10">
    <property type="entry name" value="Jelly Rolls"/>
    <property type="match status" value="1"/>
</dbReference>